<dbReference type="Pfam" id="PF12838">
    <property type="entry name" value="Fer4_7"/>
    <property type="match status" value="1"/>
</dbReference>
<evidence type="ECO:0000259" key="8">
    <source>
        <dbReference type="PROSITE" id="PS51379"/>
    </source>
</evidence>
<dbReference type="GO" id="GO:0016491">
    <property type="term" value="F:oxidoreductase activity"/>
    <property type="evidence" value="ECO:0007669"/>
    <property type="project" value="UniProtKB-KW"/>
</dbReference>
<keyword evidence="4" id="KW-0004">4Fe-4S</keyword>
<feature type="domain" description="4Fe-4S ferredoxin-type" evidence="8">
    <location>
        <begin position="60"/>
        <end position="89"/>
    </location>
</feature>
<dbReference type="GO" id="GO:0048038">
    <property type="term" value="F:quinone binding"/>
    <property type="evidence" value="ECO:0007669"/>
    <property type="project" value="InterPro"/>
</dbReference>
<dbReference type="EMBL" id="JAFLCK010000009">
    <property type="protein sequence ID" value="MBN8660304.1"/>
    <property type="molecule type" value="Genomic_DNA"/>
</dbReference>
<keyword evidence="7" id="KW-0411">Iron-sulfur</keyword>
<accession>A0A8J7P7L6</accession>
<proteinExistence type="inferred from homology"/>
<comment type="similarity">
    <text evidence="3">Belongs to the FrhG family.</text>
</comment>
<evidence type="ECO:0000256" key="3">
    <source>
        <dbReference type="ARBA" id="ARBA00010870"/>
    </source>
</evidence>
<dbReference type="PANTHER" id="PTHR42989:SF1">
    <property type="entry name" value="FORMATE HYDROGENLYASE SUBUNIT 7-RELATED"/>
    <property type="match status" value="1"/>
</dbReference>
<keyword evidence="6" id="KW-0408">Iron</keyword>
<dbReference type="NCBIfam" id="NF005012">
    <property type="entry name" value="PRK06411.1"/>
    <property type="match status" value="1"/>
</dbReference>
<dbReference type="InterPro" id="IPR052375">
    <property type="entry name" value="Complex_I_20kDa-like"/>
</dbReference>
<dbReference type="GO" id="GO:0008137">
    <property type="term" value="F:NADH dehydrogenase (ubiquinone) activity"/>
    <property type="evidence" value="ECO:0007669"/>
    <property type="project" value="InterPro"/>
</dbReference>
<keyword evidence="5" id="KW-0479">Metal-binding</keyword>
<protein>
    <submittedName>
        <fullName evidence="9">NADH-quinone oxidoreductase subunit NuoB</fullName>
        <ecNumber evidence="9">1.6.5.11</ecNumber>
    </submittedName>
</protein>
<dbReference type="InterPro" id="IPR017896">
    <property type="entry name" value="4Fe4S_Fe-S-bd"/>
</dbReference>
<gene>
    <name evidence="9" type="primary">nuoB</name>
    <name evidence="9" type="ORF">J0M35_08090</name>
</gene>
<dbReference type="PROSITE" id="PS00198">
    <property type="entry name" value="4FE4S_FER_1"/>
    <property type="match status" value="1"/>
</dbReference>
<evidence type="ECO:0000256" key="2">
    <source>
        <dbReference type="ARBA" id="ARBA00009173"/>
    </source>
</evidence>
<dbReference type="Pfam" id="PF01058">
    <property type="entry name" value="Oxidored_q6"/>
    <property type="match status" value="1"/>
</dbReference>
<evidence type="ECO:0000313" key="10">
    <source>
        <dbReference type="Proteomes" id="UP000664277"/>
    </source>
</evidence>
<dbReference type="InterPro" id="IPR006138">
    <property type="entry name" value="NADH_UQ_OxRdtase_20Kd_su"/>
</dbReference>
<dbReference type="PROSITE" id="PS51379">
    <property type="entry name" value="4FE4S_FER_2"/>
    <property type="match status" value="2"/>
</dbReference>
<evidence type="ECO:0000256" key="1">
    <source>
        <dbReference type="ARBA" id="ARBA00001966"/>
    </source>
</evidence>
<dbReference type="SUPFAM" id="SSF56770">
    <property type="entry name" value="HydA/Nqo6-like"/>
    <property type="match status" value="1"/>
</dbReference>
<evidence type="ECO:0000256" key="5">
    <source>
        <dbReference type="ARBA" id="ARBA00022723"/>
    </source>
</evidence>
<dbReference type="Gene3D" id="3.30.70.20">
    <property type="match status" value="1"/>
</dbReference>
<comment type="similarity">
    <text evidence="2">Belongs to the complex I 20 kDa subunit family.</text>
</comment>
<comment type="caution">
    <text evidence="9">The sequence shown here is derived from an EMBL/GenBank/DDBJ whole genome shotgun (WGS) entry which is preliminary data.</text>
</comment>
<dbReference type="PANTHER" id="PTHR42989">
    <property type="entry name" value="HYDROGENASE-4 COMPONENT I"/>
    <property type="match status" value="1"/>
</dbReference>
<dbReference type="InterPro" id="IPR006137">
    <property type="entry name" value="NADH_UbQ_OxRdtase-like_20kDa"/>
</dbReference>
<dbReference type="PROSITE" id="PS01150">
    <property type="entry name" value="COMPLEX1_20K"/>
    <property type="match status" value="1"/>
</dbReference>
<comment type="cofactor">
    <cofactor evidence="1">
        <name>[4Fe-4S] cluster</name>
        <dbReference type="ChEBI" id="CHEBI:49883"/>
    </cofactor>
</comment>
<dbReference type="SUPFAM" id="SSF54862">
    <property type="entry name" value="4Fe-4S ferredoxins"/>
    <property type="match status" value="1"/>
</dbReference>
<keyword evidence="9" id="KW-0560">Oxidoreductase</keyword>
<feature type="domain" description="4Fe-4S ferredoxin-type" evidence="8">
    <location>
        <begin position="29"/>
        <end position="59"/>
    </location>
</feature>
<evidence type="ECO:0000256" key="4">
    <source>
        <dbReference type="ARBA" id="ARBA00022485"/>
    </source>
</evidence>
<evidence type="ECO:0000256" key="6">
    <source>
        <dbReference type="ARBA" id="ARBA00023004"/>
    </source>
</evidence>
<evidence type="ECO:0000256" key="7">
    <source>
        <dbReference type="ARBA" id="ARBA00023014"/>
    </source>
</evidence>
<dbReference type="Proteomes" id="UP000664277">
    <property type="component" value="Unassembled WGS sequence"/>
</dbReference>
<dbReference type="GO" id="GO:0046872">
    <property type="term" value="F:metal ion binding"/>
    <property type="evidence" value="ECO:0007669"/>
    <property type="project" value="UniProtKB-KW"/>
</dbReference>
<dbReference type="EC" id="1.6.5.11" evidence="9"/>
<reference evidence="9" key="1">
    <citation type="submission" date="2021-02" db="EMBL/GenBank/DDBJ databases">
        <title>Genome-Resolved Metagenomics of a Microbial Community Performing Photosynthetic Biological Nutrient Removal.</title>
        <authorList>
            <person name="Mcdaniel E.A."/>
        </authorList>
    </citation>
    <scope>NUCLEOTIDE SEQUENCE</scope>
    <source>
        <strain evidence="9">UWPOB_OBS1</strain>
    </source>
</reference>
<evidence type="ECO:0000313" key="9">
    <source>
        <dbReference type="EMBL" id="MBN8660304.1"/>
    </source>
</evidence>
<dbReference type="GO" id="GO:0051539">
    <property type="term" value="F:4 iron, 4 sulfur cluster binding"/>
    <property type="evidence" value="ECO:0007669"/>
    <property type="project" value="UniProtKB-KW"/>
</dbReference>
<sequence>MLELLGYLLKQGVATSRDNFPDLPEHVRGLPIVTDKDCAEACNLCADLCPTQAIDLSEANSPKLDLGKCIACGLCTDACPSGTLVNDRRTRTARASREALISTRENPAKTAATKETKPSKPGLFQRSLAVRVVSTGCSACDMEIGASLNPIFDMERFGVTVVASPRYADALVVTGPVPLGMRAALLSCYEAMSSPKLVVALGTCAISGGLHGGGYSQAEGVDKILPVDIYIPGCPPHPWSIIDGMLAAKSLKT</sequence>
<dbReference type="Gene3D" id="3.40.50.12280">
    <property type="match status" value="1"/>
</dbReference>
<name>A0A8J7P7L6_9BACT</name>
<dbReference type="AlphaFoldDB" id="A0A8J7P7L6"/>
<dbReference type="InterPro" id="IPR017900">
    <property type="entry name" value="4Fe4S_Fe_S_CS"/>
</dbReference>
<organism evidence="9 10">
    <name type="scientific">Candidatus Obscuribacter phosphatis</name>
    <dbReference type="NCBI Taxonomy" id="1906157"/>
    <lineage>
        <taxon>Bacteria</taxon>
        <taxon>Bacillati</taxon>
        <taxon>Candidatus Melainabacteria</taxon>
        <taxon>Candidatus Obscuribacterales</taxon>
        <taxon>Candidatus Obscuribacteraceae</taxon>
        <taxon>Candidatus Obscuribacter</taxon>
    </lineage>
</organism>